<dbReference type="OrthoDB" id="1910234at2759"/>
<evidence type="ECO:0000313" key="2">
    <source>
        <dbReference type="Proteomes" id="UP000087171"/>
    </source>
</evidence>
<dbReference type="Proteomes" id="UP000087171">
    <property type="component" value="Chromosome Ca2"/>
</dbReference>
<dbReference type="Gene3D" id="2.60.40.150">
    <property type="entry name" value="C2 domain"/>
    <property type="match status" value="1"/>
</dbReference>
<dbReference type="SUPFAM" id="SSF49562">
    <property type="entry name" value="C2 domain (Calcium/lipid-binding domain, CaLB)"/>
    <property type="match status" value="1"/>
</dbReference>
<dbReference type="GO" id="GO:0006952">
    <property type="term" value="P:defense response"/>
    <property type="evidence" value="ECO:0007669"/>
    <property type="project" value="InterPro"/>
</dbReference>
<dbReference type="InterPro" id="IPR044750">
    <property type="entry name" value="C2_SRC2/BAP"/>
</dbReference>
<evidence type="ECO:0000313" key="3">
    <source>
        <dbReference type="RefSeq" id="XP_004490527.1"/>
    </source>
</evidence>
<dbReference type="PROSITE" id="PS50004">
    <property type="entry name" value="C2"/>
    <property type="match status" value="1"/>
</dbReference>
<dbReference type="PaxDb" id="3827-XP_004490527.1"/>
<dbReference type="STRING" id="3827.A0A1S2XK35"/>
<dbReference type="InterPro" id="IPR035892">
    <property type="entry name" value="C2_domain_sf"/>
</dbReference>
<dbReference type="PANTHER" id="PTHR32246">
    <property type="entry name" value="INGRESSION PROTEIN FIC1"/>
    <property type="match status" value="1"/>
</dbReference>
<evidence type="ECO:0000259" key="1">
    <source>
        <dbReference type="PROSITE" id="PS50004"/>
    </source>
</evidence>
<sequence>MAKIWVEICLISARGVRPSSPSLWKRQWYAVGWVDPNNKYCTKVDTSGNPNPLWRTKFSIQLDYNSDSNFQDLALNVEVYSRDPFFLTEKLHGSATVLLKEFLQKQNFEVSSQGNEEIGSYQLRKKKSSKPRGFVDVSIRVSEDKEEPGSHSGNGGGIELLDNDNKVGIGQVSFNGAHKQAQTNVPYSHPMPFPTNYSNPYVGGPNYHSAAGPSYQPPRTFPPPSNVGYVPTFHSSNDGLAPNYINMPSSSGTGPRQRGPPGFAMGAGAGALAAGAGAVMFGDNFMSGFDVPLGLGDPTLTIATDSLF</sequence>
<dbReference type="PANTHER" id="PTHR32246:SF15">
    <property type="entry name" value="CALCIUM-DEPENDENT LIPID-BINDING (CALB DOMAIN) FAMILY PROTEIN"/>
    <property type="match status" value="1"/>
</dbReference>
<dbReference type="GeneID" id="101506482"/>
<feature type="domain" description="C2" evidence="1">
    <location>
        <begin position="1"/>
        <end position="112"/>
    </location>
</feature>
<dbReference type="CDD" id="cd04051">
    <property type="entry name" value="C2_SRC2_like"/>
    <property type="match status" value="1"/>
</dbReference>
<reference evidence="2" key="1">
    <citation type="journal article" date="2013" name="Nat. Biotechnol.">
        <title>Draft genome sequence of chickpea (Cicer arietinum) provides a resource for trait improvement.</title>
        <authorList>
            <person name="Varshney R.K."/>
            <person name="Song C."/>
            <person name="Saxena R.K."/>
            <person name="Azam S."/>
            <person name="Yu S."/>
            <person name="Sharpe A.G."/>
            <person name="Cannon S."/>
            <person name="Baek J."/>
            <person name="Rosen B.D."/>
            <person name="Tar'an B."/>
            <person name="Millan T."/>
            <person name="Zhang X."/>
            <person name="Ramsay L.D."/>
            <person name="Iwata A."/>
            <person name="Wang Y."/>
            <person name="Nelson W."/>
            <person name="Farmer A.D."/>
            <person name="Gaur P.M."/>
            <person name="Soderlund C."/>
            <person name="Penmetsa R.V."/>
            <person name="Xu C."/>
            <person name="Bharti A.K."/>
            <person name="He W."/>
            <person name="Winter P."/>
            <person name="Zhao S."/>
            <person name="Hane J.K."/>
            <person name="Carrasquilla-Garcia N."/>
            <person name="Condie J.A."/>
            <person name="Upadhyaya H.D."/>
            <person name="Luo M.C."/>
            <person name="Thudi M."/>
            <person name="Gowda C.L."/>
            <person name="Singh N.P."/>
            <person name="Lichtenzveig J."/>
            <person name="Gali K.K."/>
            <person name="Rubio J."/>
            <person name="Nadarajan N."/>
            <person name="Dolezel J."/>
            <person name="Bansal K.C."/>
            <person name="Xu X."/>
            <person name="Edwards D."/>
            <person name="Zhang G."/>
            <person name="Kahl G."/>
            <person name="Gil J."/>
            <person name="Singh K.B."/>
            <person name="Datta S.K."/>
            <person name="Jackson S.A."/>
            <person name="Wang J."/>
            <person name="Cook D.R."/>
        </authorList>
    </citation>
    <scope>NUCLEOTIDE SEQUENCE [LARGE SCALE GENOMIC DNA]</scope>
    <source>
        <strain evidence="2">cv. CDC Frontier</strain>
    </source>
</reference>
<proteinExistence type="predicted"/>
<dbReference type="KEGG" id="cam:101506482"/>
<dbReference type="InterPro" id="IPR000008">
    <property type="entry name" value="C2_dom"/>
</dbReference>
<dbReference type="AlphaFoldDB" id="A0A1S2XK35"/>
<protein>
    <submittedName>
        <fullName evidence="3">Uncharacterized protein LOC101506482</fullName>
    </submittedName>
</protein>
<reference evidence="3" key="2">
    <citation type="submission" date="2025-08" db="UniProtKB">
        <authorList>
            <consortium name="RefSeq"/>
        </authorList>
    </citation>
    <scope>IDENTIFICATION</scope>
    <source>
        <tissue evidence="3">Etiolated seedlings</tissue>
    </source>
</reference>
<keyword evidence="2" id="KW-1185">Reference proteome</keyword>
<dbReference type="RefSeq" id="XP_004490527.1">
    <property type="nucleotide sequence ID" value="XM_004490470.3"/>
</dbReference>
<dbReference type="Pfam" id="PF00168">
    <property type="entry name" value="C2"/>
    <property type="match status" value="1"/>
</dbReference>
<accession>A0A1S2XK35</accession>
<gene>
    <name evidence="3" type="primary">LOC101506482</name>
</gene>
<dbReference type="eggNOG" id="ENOG502R3QF">
    <property type="taxonomic scope" value="Eukaryota"/>
</dbReference>
<organism evidence="2 3">
    <name type="scientific">Cicer arietinum</name>
    <name type="common">Chickpea</name>
    <name type="synonym">Garbanzo</name>
    <dbReference type="NCBI Taxonomy" id="3827"/>
    <lineage>
        <taxon>Eukaryota</taxon>
        <taxon>Viridiplantae</taxon>
        <taxon>Streptophyta</taxon>
        <taxon>Embryophyta</taxon>
        <taxon>Tracheophyta</taxon>
        <taxon>Spermatophyta</taxon>
        <taxon>Magnoliopsida</taxon>
        <taxon>eudicotyledons</taxon>
        <taxon>Gunneridae</taxon>
        <taxon>Pentapetalae</taxon>
        <taxon>rosids</taxon>
        <taxon>fabids</taxon>
        <taxon>Fabales</taxon>
        <taxon>Fabaceae</taxon>
        <taxon>Papilionoideae</taxon>
        <taxon>50 kb inversion clade</taxon>
        <taxon>NPAAA clade</taxon>
        <taxon>Hologalegina</taxon>
        <taxon>IRL clade</taxon>
        <taxon>Cicereae</taxon>
        <taxon>Cicer</taxon>
    </lineage>
</organism>
<name>A0A1S2XK35_CICAR</name>